<feature type="region of interest" description="Disordered" evidence="1">
    <location>
        <begin position="340"/>
        <end position="359"/>
    </location>
</feature>
<protein>
    <submittedName>
        <fullName evidence="3">Uncharacterized protein</fullName>
    </submittedName>
</protein>
<dbReference type="EMBL" id="UAPQ01000006">
    <property type="protein sequence ID" value="SPT53427.1"/>
    <property type="molecule type" value="Genomic_DNA"/>
</dbReference>
<dbReference type="RefSeq" id="WP_111836354.1">
    <property type="nucleotide sequence ID" value="NZ_UAPQ01000006.1"/>
</dbReference>
<proteinExistence type="predicted"/>
<gene>
    <name evidence="3" type="ORF">NCTC11535_01091</name>
</gene>
<keyword evidence="2" id="KW-1133">Transmembrane helix</keyword>
<keyword evidence="2" id="KW-0472">Membrane</keyword>
<keyword evidence="4" id="KW-1185">Reference proteome</keyword>
<organism evidence="3 4">
    <name type="scientific">Actinomyces bovis</name>
    <dbReference type="NCBI Taxonomy" id="1658"/>
    <lineage>
        <taxon>Bacteria</taxon>
        <taxon>Bacillati</taxon>
        <taxon>Actinomycetota</taxon>
        <taxon>Actinomycetes</taxon>
        <taxon>Actinomycetales</taxon>
        <taxon>Actinomycetaceae</taxon>
        <taxon>Actinomyces</taxon>
    </lineage>
</organism>
<accession>A0ABY1VPQ9</accession>
<keyword evidence="2" id="KW-0812">Transmembrane</keyword>
<evidence type="ECO:0000313" key="3">
    <source>
        <dbReference type="EMBL" id="SPT53427.1"/>
    </source>
</evidence>
<feature type="transmembrane region" description="Helical" evidence="2">
    <location>
        <begin position="189"/>
        <end position="212"/>
    </location>
</feature>
<evidence type="ECO:0000256" key="1">
    <source>
        <dbReference type="SAM" id="MobiDB-lite"/>
    </source>
</evidence>
<dbReference type="Proteomes" id="UP000250006">
    <property type="component" value="Unassembled WGS sequence"/>
</dbReference>
<evidence type="ECO:0000256" key="2">
    <source>
        <dbReference type="SAM" id="Phobius"/>
    </source>
</evidence>
<name>A0ABY1VPQ9_9ACTO</name>
<sequence>MRRRILSEILALIGLVVIALAVCSATIWKPSSTAVASLTSTPTSAYVVTRPGVLGVADPDVTITATAADASQPVTIAIARSADVKAWLGSDPYEAVTDLDGWTKLVSKSILTSCDAAGTADTGQCTPLTATGANPASSDLWQRTATGTGTATLKFSATDPDLVALVATDGTAPAPKLSLSWPRTVSTPWLIPGLILGGLLLLFGVFGFVLDLQLRHQDEERRARAAERAAHLATADGISTAAIPQVGKQDRVLSRREQREKERVEAQGADWIDPRSGEVQPGGAEVPPIPLPTTAQLPQVDFEPTLEQIRTHTGLAHGTAVVPGLAEATVAAHRATRELPEGPAFETTPEEAPVEAAPAPAVQVTPQAPVAAAPAAPLAPAAVPSTPAKPLPPAPIIPEGTTVAEDLVVAPVIEPMISASSADLTDTSRIPVISDDPYGLKAEQSTVDVHDLHEAAASESHKGFDTEQLSRDELAQIFGEFPGRHAANPNQENA</sequence>
<comment type="caution">
    <text evidence="3">The sequence shown here is derived from an EMBL/GenBank/DDBJ whole genome shotgun (WGS) entry which is preliminary data.</text>
</comment>
<evidence type="ECO:0000313" key="4">
    <source>
        <dbReference type="Proteomes" id="UP000250006"/>
    </source>
</evidence>
<reference evidence="3 4" key="1">
    <citation type="submission" date="2018-06" db="EMBL/GenBank/DDBJ databases">
        <authorList>
            <consortium name="Pathogen Informatics"/>
            <person name="Doyle S."/>
        </authorList>
    </citation>
    <scope>NUCLEOTIDE SEQUENCE [LARGE SCALE GENOMIC DNA]</scope>
    <source>
        <strain evidence="3 4">NCTC11535</strain>
    </source>
</reference>